<keyword evidence="3 5" id="KW-0067">ATP-binding</keyword>
<accession>A0ABP5ESN9</accession>
<name>A0ABP5ESN9_9MICO</name>
<feature type="domain" description="ABC transporter" evidence="4">
    <location>
        <begin position="356"/>
        <end position="574"/>
    </location>
</feature>
<dbReference type="EMBL" id="BAAANO010000013">
    <property type="protein sequence ID" value="GAA2006104.1"/>
    <property type="molecule type" value="Genomic_DNA"/>
</dbReference>
<dbReference type="PROSITE" id="PS00211">
    <property type="entry name" value="ABC_TRANSPORTER_1"/>
    <property type="match status" value="1"/>
</dbReference>
<keyword evidence="1" id="KW-0677">Repeat</keyword>
<dbReference type="SMART" id="SM00382">
    <property type="entry name" value="AAA"/>
    <property type="match status" value="2"/>
</dbReference>
<gene>
    <name evidence="5" type="ORF">GCM10009755_15120</name>
</gene>
<proteinExistence type="predicted"/>
<dbReference type="InterPro" id="IPR017871">
    <property type="entry name" value="ABC_transporter-like_CS"/>
</dbReference>
<evidence type="ECO:0000259" key="4">
    <source>
        <dbReference type="PROSITE" id="PS50893"/>
    </source>
</evidence>
<dbReference type="SUPFAM" id="SSF52540">
    <property type="entry name" value="P-loop containing nucleoside triphosphate hydrolases"/>
    <property type="match status" value="2"/>
</dbReference>
<dbReference type="Gene3D" id="3.40.50.300">
    <property type="entry name" value="P-loop containing nucleotide triphosphate hydrolases"/>
    <property type="match status" value="2"/>
</dbReference>
<reference evidence="6" key="1">
    <citation type="journal article" date="2019" name="Int. J. Syst. Evol. Microbiol.">
        <title>The Global Catalogue of Microorganisms (GCM) 10K type strain sequencing project: providing services to taxonomists for standard genome sequencing and annotation.</title>
        <authorList>
            <consortium name="The Broad Institute Genomics Platform"/>
            <consortium name="The Broad Institute Genome Sequencing Center for Infectious Disease"/>
            <person name="Wu L."/>
            <person name="Ma J."/>
        </authorList>
    </citation>
    <scope>NUCLEOTIDE SEQUENCE [LARGE SCALE GENOMIC DNA]</scope>
    <source>
        <strain evidence="6">JCM 14546</strain>
    </source>
</reference>
<dbReference type="PANTHER" id="PTHR19211">
    <property type="entry name" value="ATP-BINDING TRANSPORT PROTEIN-RELATED"/>
    <property type="match status" value="1"/>
</dbReference>
<comment type="caution">
    <text evidence="5">The sequence shown here is derived from an EMBL/GenBank/DDBJ whole genome shotgun (WGS) entry which is preliminary data.</text>
</comment>
<dbReference type="Proteomes" id="UP001500755">
    <property type="component" value="Unassembled WGS sequence"/>
</dbReference>
<dbReference type="PANTHER" id="PTHR19211:SF6">
    <property type="entry name" value="BLL7188 PROTEIN"/>
    <property type="match status" value="1"/>
</dbReference>
<evidence type="ECO:0000256" key="1">
    <source>
        <dbReference type="ARBA" id="ARBA00022737"/>
    </source>
</evidence>
<keyword evidence="6" id="KW-1185">Reference proteome</keyword>
<dbReference type="Pfam" id="PF00005">
    <property type="entry name" value="ABC_tran"/>
    <property type="match status" value="2"/>
</dbReference>
<dbReference type="RefSeq" id="WP_344308442.1">
    <property type="nucleotide sequence ID" value="NZ_BAAANO010000013.1"/>
</dbReference>
<dbReference type="PROSITE" id="PS50893">
    <property type="entry name" value="ABC_TRANSPORTER_2"/>
    <property type="match status" value="2"/>
</dbReference>
<keyword evidence="2" id="KW-0547">Nucleotide-binding</keyword>
<feature type="domain" description="ABC transporter" evidence="4">
    <location>
        <begin position="10"/>
        <end position="259"/>
    </location>
</feature>
<organism evidence="5 6">
    <name type="scientific">Brevibacterium samyangense</name>
    <dbReference type="NCBI Taxonomy" id="366888"/>
    <lineage>
        <taxon>Bacteria</taxon>
        <taxon>Bacillati</taxon>
        <taxon>Actinomycetota</taxon>
        <taxon>Actinomycetes</taxon>
        <taxon>Micrococcales</taxon>
        <taxon>Brevibacteriaceae</taxon>
        <taxon>Brevibacterium</taxon>
    </lineage>
</organism>
<evidence type="ECO:0000256" key="3">
    <source>
        <dbReference type="ARBA" id="ARBA00022840"/>
    </source>
</evidence>
<dbReference type="InterPro" id="IPR003593">
    <property type="entry name" value="AAA+_ATPase"/>
</dbReference>
<dbReference type="InterPro" id="IPR003439">
    <property type="entry name" value="ABC_transporter-like_ATP-bd"/>
</dbReference>
<dbReference type="InterPro" id="IPR027417">
    <property type="entry name" value="P-loop_NTPase"/>
</dbReference>
<evidence type="ECO:0000313" key="5">
    <source>
        <dbReference type="EMBL" id="GAA2006104.1"/>
    </source>
</evidence>
<evidence type="ECO:0000256" key="2">
    <source>
        <dbReference type="ARBA" id="ARBA00022741"/>
    </source>
</evidence>
<evidence type="ECO:0000313" key="6">
    <source>
        <dbReference type="Proteomes" id="UP001500755"/>
    </source>
</evidence>
<sequence length="574" mass="59954">MPSGNLTSGISLSALSYSLPDGTPVLRDLTATLPPGLIGLVGDNGSGKSTLARLLDGTLAPTSGAITGAGQVHVVDQLLPTSSVTVATALGIAEALAALRRVLAGDMDEGDLDLIGQDWDLEERALAALAEVGLDTAGPREGTGPAAAGGASAAAVLDRRVDSFSGGEAMRIGLAAALLAGAHWLVLDEPTNNLDAAGRALVFEVLARRTGPTLVISHDVELLRRVEWIAELAGGLHLYGGNWDAYREAVETEEAARRARVVDARKVFEKEKKQRIEAETKLARAAAYGAKRNDSGPKILMNSLKQKAQGNAGRVRGAKAADEDAAREALRVAQDALRRETLIRLSLPETRVHAGKQVLEVVRATDDTRSDEVVRRIVGPGKVRLVGPNGSGKSTFLDLLTGAAGGGGDGDGGAGDGGARGPAGHAAELFPGLGVHVHVPVGTLAQQYGLSADRTVLEAIRDSAPDADVHRIREVLAALELRGNRVEQDCGTLSGGERFRVALAARLVADPAPGLLVLDEPTNNLDLTSTEVLVQALEAYEGAVLLVTHDPEFARRAGVDEEWDVEDLRSDCRL</sequence>
<dbReference type="InterPro" id="IPR050611">
    <property type="entry name" value="ABCF"/>
</dbReference>
<dbReference type="GO" id="GO:0005524">
    <property type="term" value="F:ATP binding"/>
    <property type="evidence" value="ECO:0007669"/>
    <property type="project" value="UniProtKB-KW"/>
</dbReference>
<protein>
    <submittedName>
        <fullName evidence="5">ABC-F family ATP-binding cassette domain-containing protein</fullName>
    </submittedName>
</protein>